<evidence type="ECO:0000313" key="2">
    <source>
        <dbReference type="EMBL" id="KAJ5092458.1"/>
    </source>
</evidence>
<dbReference type="AlphaFoldDB" id="A0A9W9K457"/>
<protein>
    <recommendedName>
        <fullName evidence="1">N-acetyltransferase domain-containing protein</fullName>
    </recommendedName>
</protein>
<dbReference type="GO" id="GO:0016747">
    <property type="term" value="F:acyltransferase activity, transferring groups other than amino-acyl groups"/>
    <property type="evidence" value="ECO:0007669"/>
    <property type="project" value="InterPro"/>
</dbReference>
<dbReference type="PROSITE" id="PS51186">
    <property type="entry name" value="GNAT"/>
    <property type="match status" value="1"/>
</dbReference>
<comment type="caution">
    <text evidence="2">The sequence shown here is derived from an EMBL/GenBank/DDBJ whole genome shotgun (WGS) entry which is preliminary data.</text>
</comment>
<reference evidence="2" key="1">
    <citation type="submission" date="2022-11" db="EMBL/GenBank/DDBJ databases">
        <authorList>
            <person name="Petersen C."/>
        </authorList>
    </citation>
    <scope>NUCLEOTIDE SEQUENCE</scope>
    <source>
        <strain evidence="2">IBT 34128</strain>
    </source>
</reference>
<proteinExistence type="predicted"/>
<keyword evidence="3" id="KW-1185">Reference proteome</keyword>
<dbReference type="Gene3D" id="3.40.630.30">
    <property type="match status" value="1"/>
</dbReference>
<evidence type="ECO:0000313" key="3">
    <source>
        <dbReference type="Proteomes" id="UP001141434"/>
    </source>
</evidence>
<gene>
    <name evidence="2" type="ORF">NUU61_007328</name>
</gene>
<dbReference type="InterPro" id="IPR016181">
    <property type="entry name" value="Acyl_CoA_acyltransferase"/>
</dbReference>
<dbReference type="OrthoDB" id="2326446at2759"/>
<dbReference type="RefSeq" id="XP_056510653.1">
    <property type="nucleotide sequence ID" value="XM_056657853.1"/>
</dbReference>
<dbReference type="InterPro" id="IPR000182">
    <property type="entry name" value="GNAT_dom"/>
</dbReference>
<name>A0A9W9K457_9EURO</name>
<dbReference type="Proteomes" id="UP001141434">
    <property type="component" value="Unassembled WGS sequence"/>
</dbReference>
<dbReference type="CDD" id="cd04301">
    <property type="entry name" value="NAT_SF"/>
    <property type="match status" value="1"/>
</dbReference>
<dbReference type="GeneID" id="81397022"/>
<sequence length="241" mass="27471">MSEYIFNMSSKPKVSLIPWDAESDGHIKALTSQREECRWHQEKVGVEWKEQQLKGEKCIYWIVIPTDDSEQREIKAHLDPAKGNEELSDTATSINGVPRNATRQTFIPVGHISLDPKNSDADKLELNLPPANVLWIKSFFVSHSFQGQGIGRAAMDEVEDMATQPPLSAKTLMLDTVQKDDQVSLGFAEEFFGDTSKVVNEAWYRRRGYELIKTVQNYYRVADKTGKVWDAKTVFMRKDIS</sequence>
<dbReference type="SUPFAM" id="SSF55729">
    <property type="entry name" value="Acyl-CoA N-acyltransferases (Nat)"/>
    <property type="match status" value="1"/>
</dbReference>
<evidence type="ECO:0000259" key="1">
    <source>
        <dbReference type="PROSITE" id="PS51186"/>
    </source>
</evidence>
<accession>A0A9W9K457</accession>
<organism evidence="2 3">
    <name type="scientific">Penicillium alfredii</name>
    <dbReference type="NCBI Taxonomy" id="1506179"/>
    <lineage>
        <taxon>Eukaryota</taxon>
        <taxon>Fungi</taxon>
        <taxon>Dikarya</taxon>
        <taxon>Ascomycota</taxon>
        <taxon>Pezizomycotina</taxon>
        <taxon>Eurotiomycetes</taxon>
        <taxon>Eurotiomycetidae</taxon>
        <taxon>Eurotiales</taxon>
        <taxon>Aspergillaceae</taxon>
        <taxon>Penicillium</taxon>
    </lineage>
</organism>
<reference evidence="2" key="2">
    <citation type="journal article" date="2023" name="IMA Fungus">
        <title>Comparative genomic study of the Penicillium genus elucidates a diverse pangenome and 15 lateral gene transfer events.</title>
        <authorList>
            <person name="Petersen C."/>
            <person name="Sorensen T."/>
            <person name="Nielsen M.R."/>
            <person name="Sondergaard T.E."/>
            <person name="Sorensen J.L."/>
            <person name="Fitzpatrick D.A."/>
            <person name="Frisvad J.C."/>
            <person name="Nielsen K.L."/>
        </authorList>
    </citation>
    <scope>NUCLEOTIDE SEQUENCE</scope>
    <source>
        <strain evidence="2">IBT 34128</strain>
    </source>
</reference>
<dbReference type="EMBL" id="JAPMSZ010000009">
    <property type="protein sequence ID" value="KAJ5092458.1"/>
    <property type="molecule type" value="Genomic_DNA"/>
</dbReference>
<dbReference type="Pfam" id="PF00583">
    <property type="entry name" value="Acetyltransf_1"/>
    <property type="match status" value="1"/>
</dbReference>
<feature type="domain" description="N-acetyltransferase" evidence="1">
    <location>
        <begin position="58"/>
        <end position="241"/>
    </location>
</feature>